<sequence>MLLLSHKGYSATRDSLNIKFNPLLNGEKITHTPQHHPKDQLLTIKLFKFYVSNFMINYKDGSSEIIDKVFLYSLTKKESWMIQLPKSSVKEVESVLFTIGLDSLTTKNSNMENELDPIHGMFWSWRTGYINYKIEGSYGNNKNNQPFVFHIGGNSQDYNTTFTVKKIYQGKDTLMTDIELKPILDFLTHNRKKTIMSINDDSLSFSQFFKKCFQ</sequence>
<keyword evidence="3" id="KW-1185">Reference proteome</keyword>
<dbReference type="EMBL" id="JAVIXS010000001">
    <property type="protein sequence ID" value="MDR4950989.1"/>
    <property type="molecule type" value="Genomic_DNA"/>
</dbReference>
<dbReference type="RefSeq" id="WP_309521574.1">
    <property type="nucleotide sequence ID" value="NZ_JAVIXS010000001.1"/>
</dbReference>
<dbReference type="InterPro" id="IPR046863">
    <property type="entry name" value="MbnP-like_dom"/>
</dbReference>
<proteinExistence type="predicted"/>
<gene>
    <name evidence="2" type="ORF">REB14_02185</name>
</gene>
<name>A0ABU1DZN7_9FLAO</name>
<dbReference type="Pfam" id="PF20243">
    <property type="entry name" value="MbnP"/>
    <property type="match status" value="1"/>
</dbReference>
<organism evidence="2 3">
    <name type="scientific">Chryseobacterium metallicongregator</name>
    <dbReference type="NCBI Taxonomy" id="3073042"/>
    <lineage>
        <taxon>Bacteria</taxon>
        <taxon>Pseudomonadati</taxon>
        <taxon>Bacteroidota</taxon>
        <taxon>Flavobacteriia</taxon>
        <taxon>Flavobacteriales</taxon>
        <taxon>Weeksellaceae</taxon>
        <taxon>Chryseobacterium group</taxon>
        <taxon>Chryseobacterium</taxon>
    </lineage>
</organism>
<accession>A0ABU1DZN7</accession>
<evidence type="ECO:0000313" key="2">
    <source>
        <dbReference type="EMBL" id="MDR4950989.1"/>
    </source>
</evidence>
<reference evidence="2 3" key="1">
    <citation type="submission" date="2023-08" db="EMBL/GenBank/DDBJ databases">
        <authorList>
            <person name="Maltman C."/>
        </authorList>
    </citation>
    <scope>NUCLEOTIDE SEQUENCE [LARGE SCALE GENOMIC DNA]</scope>
    <source>
        <strain evidence="2 3">ES2</strain>
    </source>
</reference>
<evidence type="ECO:0000313" key="3">
    <source>
        <dbReference type="Proteomes" id="UP001260959"/>
    </source>
</evidence>
<protein>
    <recommendedName>
        <fullName evidence="1">Copper-binding protein MbnP-like domain-containing protein</fullName>
    </recommendedName>
</protein>
<feature type="domain" description="Copper-binding protein MbnP-like" evidence="1">
    <location>
        <begin position="14"/>
        <end position="165"/>
    </location>
</feature>
<comment type="caution">
    <text evidence="2">The sequence shown here is derived from an EMBL/GenBank/DDBJ whole genome shotgun (WGS) entry which is preliminary data.</text>
</comment>
<evidence type="ECO:0000259" key="1">
    <source>
        <dbReference type="Pfam" id="PF20243"/>
    </source>
</evidence>
<dbReference type="Proteomes" id="UP001260959">
    <property type="component" value="Unassembled WGS sequence"/>
</dbReference>